<evidence type="ECO:0000313" key="3">
    <source>
        <dbReference type="RefSeq" id="XP_060039410.1"/>
    </source>
</evidence>
<name>A0ABM3WS69_ERIEU</name>
<evidence type="ECO:0000256" key="1">
    <source>
        <dbReference type="ARBA" id="ARBA00007073"/>
    </source>
</evidence>
<dbReference type="PANTHER" id="PTHR31283:SF5">
    <property type="entry name" value="EKC_KEOPS COMPLEX SUBUNIT LAGE3"/>
    <property type="match status" value="1"/>
</dbReference>
<gene>
    <name evidence="3" type="primary">LOC132535896</name>
    <name evidence="4" type="synonym">LOC132535898</name>
</gene>
<comment type="similarity">
    <text evidence="1">Belongs to the CTAG/PCC1 family.</text>
</comment>
<dbReference type="GeneID" id="132535896"/>
<evidence type="ECO:0000313" key="4">
    <source>
        <dbReference type="RefSeq" id="XP_060039411.1"/>
    </source>
</evidence>
<keyword evidence="2" id="KW-1185">Reference proteome</keyword>
<accession>A0ABM3WS69</accession>
<dbReference type="RefSeq" id="XP_060039410.1">
    <property type="nucleotide sequence ID" value="XM_060183427.1"/>
</dbReference>
<reference evidence="3 4" key="1">
    <citation type="submission" date="2025-05" db="UniProtKB">
        <authorList>
            <consortium name="RefSeq"/>
        </authorList>
    </citation>
    <scope>IDENTIFICATION</scope>
</reference>
<sequence length="107" mass="11799">MAQPASAVDAVASPEAEATGRWGSLLECSLVVPFLTPLDADIACWFLGPEAERQRQVLYKRLTVLGSNLVIVLRSEDPCLLRMCLDFLLDQLSVVLQAMQHCCPRAR</sequence>
<dbReference type="PANTHER" id="PTHR31283">
    <property type="entry name" value="EKC/KEOPS COMPLEX SUBUNIT PCC1 FAMILY MEMBER"/>
    <property type="match status" value="1"/>
</dbReference>
<organism evidence="2 3">
    <name type="scientific">Erinaceus europaeus</name>
    <name type="common">Western European hedgehog</name>
    <dbReference type="NCBI Taxonomy" id="9365"/>
    <lineage>
        <taxon>Eukaryota</taxon>
        <taxon>Metazoa</taxon>
        <taxon>Chordata</taxon>
        <taxon>Craniata</taxon>
        <taxon>Vertebrata</taxon>
        <taxon>Euteleostomi</taxon>
        <taxon>Mammalia</taxon>
        <taxon>Eutheria</taxon>
        <taxon>Laurasiatheria</taxon>
        <taxon>Eulipotyphla</taxon>
        <taxon>Erinaceidae</taxon>
        <taxon>Erinaceinae</taxon>
        <taxon>Erinaceus</taxon>
    </lineage>
</organism>
<dbReference type="Pfam" id="PF09341">
    <property type="entry name" value="Pcc1"/>
    <property type="match status" value="1"/>
</dbReference>
<dbReference type="InterPro" id="IPR015419">
    <property type="entry name" value="CTAG/Pcc1"/>
</dbReference>
<evidence type="ECO:0000313" key="2">
    <source>
        <dbReference type="Proteomes" id="UP001652624"/>
    </source>
</evidence>
<dbReference type="Proteomes" id="UP001652624">
    <property type="component" value="Chromosome X"/>
</dbReference>
<proteinExistence type="inferred from homology"/>
<dbReference type="Gene3D" id="3.30.310.50">
    <property type="entry name" value="Alpha-D-phosphohexomutase, C-terminal domain"/>
    <property type="match status" value="1"/>
</dbReference>
<dbReference type="RefSeq" id="XP_060039411.1">
    <property type="nucleotide sequence ID" value="XM_060183428.1"/>
</dbReference>
<protein>
    <submittedName>
        <fullName evidence="3 4">EKC/KEOPS complex subunit LAGE3-like</fullName>
    </submittedName>
</protein>